<keyword evidence="2" id="KW-0489">Methyltransferase</keyword>
<gene>
    <name evidence="2" type="ORF">CARN3_0310</name>
</gene>
<evidence type="ECO:0000313" key="2">
    <source>
        <dbReference type="EMBL" id="CBH99394.1"/>
    </source>
</evidence>
<feature type="domain" description="MmeI-like helicase spacer" evidence="1">
    <location>
        <begin position="2"/>
        <end position="50"/>
    </location>
</feature>
<dbReference type="GO" id="GO:0032259">
    <property type="term" value="P:methylation"/>
    <property type="evidence" value="ECO:0007669"/>
    <property type="project" value="UniProtKB-KW"/>
</dbReference>
<name>E6PWT6_9ZZZZ</name>
<evidence type="ECO:0000259" key="1">
    <source>
        <dbReference type="Pfam" id="PF20465"/>
    </source>
</evidence>
<sequence>MLLVRLLFCLFADDTGIFPRLAFYELIARRSASDGSDVGAWLAQLFQTLEGK</sequence>
<dbReference type="GO" id="GO:0008168">
    <property type="term" value="F:methyltransferase activity"/>
    <property type="evidence" value="ECO:0007669"/>
    <property type="project" value="UniProtKB-KW"/>
</dbReference>
<comment type="caution">
    <text evidence="2">The sequence shown here is derived from an EMBL/GenBank/DDBJ whole genome shotgun (WGS) entry which is preliminary data.</text>
</comment>
<protein>
    <submittedName>
        <fullName evidence="2">Putative restriction type II methylase</fullName>
    </submittedName>
</protein>
<dbReference type="Pfam" id="PF20465">
    <property type="entry name" value="MmeI_hel"/>
    <property type="match status" value="1"/>
</dbReference>
<dbReference type="EMBL" id="CABN01000011">
    <property type="protein sequence ID" value="CBH99394.1"/>
    <property type="molecule type" value="Genomic_DNA"/>
</dbReference>
<keyword evidence="2" id="KW-0808">Transferase</keyword>
<dbReference type="InterPro" id="IPR046819">
    <property type="entry name" value="MmeI_hel"/>
</dbReference>
<organism evidence="2">
    <name type="scientific">mine drainage metagenome</name>
    <dbReference type="NCBI Taxonomy" id="410659"/>
    <lineage>
        <taxon>unclassified sequences</taxon>
        <taxon>metagenomes</taxon>
        <taxon>ecological metagenomes</taxon>
    </lineage>
</organism>
<dbReference type="AlphaFoldDB" id="E6PWT6"/>
<accession>E6PWT6</accession>
<proteinExistence type="predicted"/>
<reference evidence="2" key="1">
    <citation type="submission" date="2009-10" db="EMBL/GenBank/DDBJ databases">
        <title>Diversity of trophic interactions inside an arsenic-rich microbial ecosystem.</title>
        <authorList>
            <person name="Bertin P.N."/>
            <person name="Heinrich-Salmeron A."/>
            <person name="Pelletier E."/>
            <person name="Goulhen-Chollet F."/>
            <person name="Arsene-Ploetze F."/>
            <person name="Gallien S."/>
            <person name="Calteau A."/>
            <person name="Vallenet D."/>
            <person name="Casiot C."/>
            <person name="Chane-Woon-Ming B."/>
            <person name="Giloteaux L."/>
            <person name="Barakat M."/>
            <person name="Bonnefoy V."/>
            <person name="Bruneel O."/>
            <person name="Chandler M."/>
            <person name="Cleiss J."/>
            <person name="Duran R."/>
            <person name="Elbaz-Poulichet F."/>
            <person name="Fonknechten N."/>
            <person name="Lauga B."/>
            <person name="Mornico D."/>
            <person name="Ortet P."/>
            <person name="Schaeffer C."/>
            <person name="Siguier P."/>
            <person name="Alexander Thil Smith A."/>
            <person name="Van Dorsselaer A."/>
            <person name="Weissenbach J."/>
            <person name="Medigue C."/>
            <person name="Le Paslier D."/>
        </authorList>
    </citation>
    <scope>NUCLEOTIDE SEQUENCE</scope>
</reference>